<dbReference type="Pfam" id="PF00534">
    <property type="entry name" value="Glycos_transf_1"/>
    <property type="match status" value="1"/>
</dbReference>
<feature type="domain" description="Glycosyl transferase family 1" evidence="1">
    <location>
        <begin position="224"/>
        <end position="368"/>
    </location>
</feature>
<dbReference type="EMBL" id="FOVN01000003">
    <property type="protein sequence ID" value="SFN72432.1"/>
    <property type="molecule type" value="Genomic_DNA"/>
</dbReference>
<keyword evidence="2" id="KW-0808">Transferase</keyword>
<dbReference type="Gene3D" id="3.40.50.2000">
    <property type="entry name" value="Glycogen Phosphorylase B"/>
    <property type="match status" value="2"/>
</dbReference>
<name>A0A1I5BCJ5_9FLAO</name>
<organism evidence="2 3">
    <name type="scientific">Bizionia echini</name>
    <dbReference type="NCBI Taxonomy" id="649333"/>
    <lineage>
        <taxon>Bacteria</taxon>
        <taxon>Pseudomonadati</taxon>
        <taxon>Bacteroidota</taxon>
        <taxon>Flavobacteriia</taxon>
        <taxon>Flavobacteriales</taxon>
        <taxon>Flavobacteriaceae</taxon>
        <taxon>Bizionia</taxon>
    </lineage>
</organism>
<evidence type="ECO:0000313" key="2">
    <source>
        <dbReference type="EMBL" id="SFN72432.1"/>
    </source>
</evidence>
<keyword evidence="3" id="KW-1185">Reference proteome</keyword>
<dbReference type="PANTHER" id="PTHR45947:SF14">
    <property type="entry name" value="SLL1723 PROTEIN"/>
    <property type="match status" value="1"/>
</dbReference>
<dbReference type="PANTHER" id="PTHR45947">
    <property type="entry name" value="SULFOQUINOVOSYL TRANSFERASE SQD2"/>
    <property type="match status" value="1"/>
</dbReference>
<dbReference type="Proteomes" id="UP000198705">
    <property type="component" value="Unassembled WGS sequence"/>
</dbReference>
<gene>
    <name evidence="2" type="ORF">SAMN04487989_10321</name>
</gene>
<dbReference type="InterPro" id="IPR001296">
    <property type="entry name" value="Glyco_trans_1"/>
</dbReference>
<dbReference type="InterPro" id="IPR050194">
    <property type="entry name" value="Glycosyltransferase_grp1"/>
</dbReference>
<dbReference type="OrthoDB" id="832722at2"/>
<evidence type="ECO:0000259" key="1">
    <source>
        <dbReference type="Pfam" id="PF00534"/>
    </source>
</evidence>
<dbReference type="CDD" id="cd03801">
    <property type="entry name" value="GT4_PimA-like"/>
    <property type="match status" value="1"/>
</dbReference>
<accession>A0A1I5BCJ5</accession>
<dbReference type="SUPFAM" id="SSF53756">
    <property type="entry name" value="UDP-Glycosyltransferase/glycogen phosphorylase"/>
    <property type="match status" value="1"/>
</dbReference>
<proteinExistence type="predicted"/>
<reference evidence="3" key="1">
    <citation type="submission" date="2016-10" db="EMBL/GenBank/DDBJ databases">
        <authorList>
            <person name="Varghese N."/>
            <person name="Submissions S."/>
        </authorList>
    </citation>
    <scope>NUCLEOTIDE SEQUENCE [LARGE SCALE GENOMIC DNA]</scope>
    <source>
        <strain evidence="3">DSM 23925</strain>
    </source>
</reference>
<dbReference type="GO" id="GO:0016757">
    <property type="term" value="F:glycosyltransferase activity"/>
    <property type="evidence" value="ECO:0007669"/>
    <property type="project" value="InterPro"/>
</dbReference>
<dbReference type="RefSeq" id="WP_092207611.1">
    <property type="nucleotide sequence ID" value="NZ_FOVN01000003.1"/>
</dbReference>
<evidence type="ECO:0000313" key="3">
    <source>
        <dbReference type="Proteomes" id="UP000198705"/>
    </source>
</evidence>
<dbReference type="AlphaFoldDB" id="A0A1I5BCJ5"/>
<protein>
    <submittedName>
        <fullName evidence="2">Colanic acid/amylovoran biosynthesis glycosyltransferase</fullName>
    </submittedName>
</protein>
<dbReference type="STRING" id="649333.SAMN04487989_10321"/>
<sequence length="402" mass="44958">MTDTTRANKRIGLVLSAVPGYSETFFTNKISGLQAHGFEVQLFVTDQSGVIPDVLDCRVQTAPFFKGSAFRVLCTSSWVLLKTILCQPVRSFRHFQLDRSVGFSFSASVKRLIKNAFLLEESLDWLHFGFGMLAVGREHVATAIQARMAVSFRGFDLYLSPLKHPNCYDLLFTKNVQYHVLSEEMKGDLQANGVLESAITVITPAIDVTFFNSKPNTTELEGNSKVQLITVARLHWKKGLEYTLEALAVLRQAGVDFHYSIIGTGEERERLVFAAHQLGIIDAVTFMGQLPPEAVREQLAKSDIYLQYSIQEGFCNAVLEAQAMGLLCVVSDAEGLQENVLHQETGWVVAKRQPQLLAKQLVEVIQLSADDKEATSIRAIRRIRDDFNLKKQQAAFLAFYNT</sequence>